<dbReference type="AlphaFoldDB" id="A0A3S5BVK3"/>
<dbReference type="GO" id="GO:0000266">
    <property type="term" value="P:mitochondrial fission"/>
    <property type="evidence" value="ECO:0007669"/>
    <property type="project" value="InterPro"/>
</dbReference>
<gene>
    <name evidence="3" type="ORF">PXEA_LOCUS35555</name>
</gene>
<dbReference type="SUPFAM" id="SSF48452">
    <property type="entry name" value="TPR-like"/>
    <property type="match status" value="1"/>
</dbReference>
<evidence type="ECO:0000313" key="4">
    <source>
        <dbReference type="Proteomes" id="UP000784294"/>
    </source>
</evidence>
<evidence type="ECO:0000313" key="3">
    <source>
        <dbReference type="EMBL" id="VEL42115.1"/>
    </source>
</evidence>
<name>A0A3S5BVK3_9PLAT</name>
<dbReference type="InterPro" id="IPR019734">
    <property type="entry name" value="TPR_rpt"/>
</dbReference>
<dbReference type="InterPro" id="IPR011990">
    <property type="entry name" value="TPR-like_helical_dom_sf"/>
</dbReference>
<sequence>MLDRNKNVCNDDSQFKYAIDLLKTDLKDALELSIKLFEDLISKTKDNEIKKDSMFFMAVAYTKIRENEKALKCCDNVLAVQPNNHQALKLKKEIEKRRDRDGMVGLALAAGATVVGISAIVALAVGLAKKK</sequence>
<accession>A0A3S5BVK3</accession>
<dbReference type="Proteomes" id="UP000784294">
    <property type="component" value="Unassembled WGS sequence"/>
</dbReference>
<evidence type="ECO:0000256" key="1">
    <source>
        <dbReference type="PROSITE-ProRule" id="PRU00339"/>
    </source>
</evidence>
<proteinExistence type="predicted"/>
<feature type="repeat" description="TPR" evidence="1">
    <location>
        <begin position="51"/>
        <end position="84"/>
    </location>
</feature>
<dbReference type="GO" id="GO:0016559">
    <property type="term" value="P:peroxisome fission"/>
    <property type="evidence" value="ECO:0007669"/>
    <property type="project" value="TreeGrafter"/>
</dbReference>
<organism evidence="3 4">
    <name type="scientific">Protopolystoma xenopodis</name>
    <dbReference type="NCBI Taxonomy" id="117903"/>
    <lineage>
        <taxon>Eukaryota</taxon>
        <taxon>Metazoa</taxon>
        <taxon>Spiralia</taxon>
        <taxon>Lophotrochozoa</taxon>
        <taxon>Platyhelminthes</taxon>
        <taxon>Monogenea</taxon>
        <taxon>Polyopisthocotylea</taxon>
        <taxon>Polystomatidea</taxon>
        <taxon>Polystomatidae</taxon>
        <taxon>Protopolystoma</taxon>
    </lineage>
</organism>
<dbReference type="PANTHER" id="PTHR13247">
    <property type="entry name" value="TETRATRICOPEPTIDE REPEAT PROTEIN 11 TPR REPEAT PROTEIN 11"/>
    <property type="match status" value="1"/>
</dbReference>
<keyword evidence="1" id="KW-0802">TPR repeat</keyword>
<dbReference type="OrthoDB" id="421154at2759"/>
<dbReference type="EMBL" id="CAAALY010272692">
    <property type="protein sequence ID" value="VEL42115.1"/>
    <property type="molecule type" value="Genomic_DNA"/>
</dbReference>
<dbReference type="InterPro" id="IPR028061">
    <property type="entry name" value="Fis1_TPR_C"/>
</dbReference>
<keyword evidence="2" id="KW-0812">Transmembrane</keyword>
<reference evidence="3" key="1">
    <citation type="submission" date="2018-11" db="EMBL/GenBank/DDBJ databases">
        <authorList>
            <consortium name="Pathogen Informatics"/>
        </authorList>
    </citation>
    <scope>NUCLEOTIDE SEQUENCE</scope>
</reference>
<dbReference type="GO" id="GO:0000422">
    <property type="term" value="P:autophagy of mitochondrion"/>
    <property type="evidence" value="ECO:0007669"/>
    <property type="project" value="TreeGrafter"/>
</dbReference>
<evidence type="ECO:0008006" key="5">
    <source>
        <dbReference type="Google" id="ProtNLM"/>
    </source>
</evidence>
<dbReference type="Pfam" id="PF14853">
    <property type="entry name" value="Fis1_TPR_C"/>
    <property type="match status" value="1"/>
</dbReference>
<dbReference type="PANTHER" id="PTHR13247:SF0">
    <property type="entry name" value="MITOCHONDRIAL FISSION 1 PROTEIN"/>
    <property type="match status" value="1"/>
</dbReference>
<keyword evidence="2" id="KW-0472">Membrane</keyword>
<dbReference type="InterPro" id="IPR016543">
    <property type="entry name" value="Fis1"/>
</dbReference>
<protein>
    <recommendedName>
        <fullName evidence="5">Mitochondrial fission 1 protein</fullName>
    </recommendedName>
</protein>
<dbReference type="GO" id="GO:0005741">
    <property type="term" value="C:mitochondrial outer membrane"/>
    <property type="evidence" value="ECO:0007669"/>
    <property type="project" value="TreeGrafter"/>
</dbReference>
<dbReference type="GO" id="GO:0005778">
    <property type="term" value="C:peroxisomal membrane"/>
    <property type="evidence" value="ECO:0007669"/>
    <property type="project" value="TreeGrafter"/>
</dbReference>
<keyword evidence="4" id="KW-1185">Reference proteome</keyword>
<comment type="caution">
    <text evidence="3">The sequence shown here is derived from an EMBL/GenBank/DDBJ whole genome shotgun (WGS) entry which is preliminary data.</text>
</comment>
<evidence type="ECO:0000256" key="2">
    <source>
        <dbReference type="SAM" id="Phobius"/>
    </source>
</evidence>
<dbReference type="Gene3D" id="1.25.40.10">
    <property type="entry name" value="Tetratricopeptide repeat domain"/>
    <property type="match status" value="1"/>
</dbReference>
<dbReference type="PROSITE" id="PS50005">
    <property type="entry name" value="TPR"/>
    <property type="match status" value="1"/>
</dbReference>
<feature type="transmembrane region" description="Helical" evidence="2">
    <location>
        <begin position="104"/>
        <end position="128"/>
    </location>
</feature>
<keyword evidence="2" id="KW-1133">Transmembrane helix</keyword>